<keyword evidence="2 5" id="KW-0812">Transmembrane</keyword>
<dbReference type="AlphaFoldDB" id="A0ABD5V6D6"/>
<organism evidence="7 8">
    <name type="scientific">Halalkalicoccus tibetensis</name>
    <dbReference type="NCBI Taxonomy" id="175632"/>
    <lineage>
        <taxon>Archaea</taxon>
        <taxon>Methanobacteriati</taxon>
        <taxon>Methanobacteriota</taxon>
        <taxon>Stenosarchaea group</taxon>
        <taxon>Halobacteria</taxon>
        <taxon>Halobacteriales</taxon>
        <taxon>Halococcaceae</taxon>
        <taxon>Halalkalicoccus</taxon>
    </lineage>
</organism>
<dbReference type="InterPro" id="IPR044880">
    <property type="entry name" value="NCX_ion-bd_dom_sf"/>
</dbReference>
<feature type="domain" description="Sodium/calcium exchanger membrane region" evidence="6">
    <location>
        <begin position="5"/>
        <end position="125"/>
    </location>
</feature>
<proteinExistence type="predicted"/>
<evidence type="ECO:0000256" key="1">
    <source>
        <dbReference type="ARBA" id="ARBA00004141"/>
    </source>
</evidence>
<feature type="transmembrane region" description="Helical" evidence="5">
    <location>
        <begin position="223"/>
        <end position="243"/>
    </location>
</feature>
<keyword evidence="4 5" id="KW-0472">Membrane</keyword>
<feature type="transmembrane region" description="Helical" evidence="5">
    <location>
        <begin position="100"/>
        <end position="124"/>
    </location>
</feature>
<accession>A0ABD5V6D6</accession>
<feature type="transmembrane region" description="Helical" evidence="5">
    <location>
        <begin position="35"/>
        <end position="58"/>
    </location>
</feature>
<keyword evidence="8" id="KW-1185">Reference proteome</keyword>
<dbReference type="EMBL" id="JBHSXQ010000003">
    <property type="protein sequence ID" value="MFC6905868.1"/>
    <property type="molecule type" value="Genomic_DNA"/>
</dbReference>
<reference evidence="7 8" key="1">
    <citation type="journal article" date="2019" name="Int. J. Syst. Evol. Microbiol.">
        <title>The Global Catalogue of Microorganisms (GCM) 10K type strain sequencing project: providing services to taxonomists for standard genome sequencing and annotation.</title>
        <authorList>
            <consortium name="The Broad Institute Genomics Platform"/>
            <consortium name="The Broad Institute Genome Sequencing Center for Infectious Disease"/>
            <person name="Wu L."/>
            <person name="Ma J."/>
        </authorList>
    </citation>
    <scope>NUCLEOTIDE SEQUENCE [LARGE SCALE GENOMIC DNA]</scope>
    <source>
        <strain evidence="7 8">CGMCC 1.3240</strain>
    </source>
</reference>
<name>A0ABD5V6D6_9EURY</name>
<dbReference type="PANTHER" id="PTHR10846">
    <property type="entry name" value="SODIUM/POTASSIUM/CALCIUM EXCHANGER"/>
    <property type="match status" value="1"/>
</dbReference>
<dbReference type="InterPro" id="IPR004481">
    <property type="entry name" value="K/Na/Ca-exchanger"/>
</dbReference>
<feature type="transmembrane region" description="Helical" evidence="5">
    <location>
        <begin position="193"/>
        <end position="211"/>
    </location>
</feature>
<evidence type="ECO:0000256" key="4">
    <source>
        <dbReference type="ARBA" id="ARBA00023136"/>
    </source>
</evidence>
<protein>
    <submittedName>
        <fullName evidence="7">Sodium:calcium antiporter</fullName>
    </submittedName>
</protein>
<feature type="transmembrane region" description="Helical" evidence="5">
    <location>
        <begin position="319"/>
        <end position="338"/>
    </location>
</feature>
<evidence type="ECO:0000313" key="7">
    <source>
        <dbReference type="EMBL" id="MFC6905868.1"/>
    </source>
</evidence>
<feature type="transmembrane region" description="Helical" evidence="5">
    <location>
        <begin position="130"/>
        <end position="152"/>
    </location>
</feature>
<keyword evidence="3 5" id="KW-1133">Transmembrane helix</keyword>
<dbReference type="Gene3D" id="1.20.1420.30">
    <property type="entry name" value="NCX, central ion-binding region"/>
    <property type="match status" value="1"/>
</dbReference>
<comment type="caution">
    <text evidence="7">The sequence shown here is derived from an EMBL/GenBank/DDBJ whole genome shotgun (WGS) entry which is preliminary data.</text>
</comment>
<feature type="domain" description="Sodium/calcium exchanger membrane region" evidence="6">
    <location>
        <begin position="191"/>
        <end position="337"/>
    </location>
</feature>
<evidence type="ECO:0000256" key="3">
    <source>
        <dbReference type="ARBA" id="ARBA00022989"/>
    </source>
</evidence>
<evidence type="ECO:0000313" key="8">
    <source>
        <dbReference type="Proteomes" id="UP001596312"/>
    </source>
</evidence>
<dbReference type="GO" id="GO:0016020">
    <property type="term" value="C:membrane"/>
    <property type="evidence" value="ECO:0007669"/>
    <property type="project" value="UniProtKB-SubCell"/>
</dbReference>
<comment type="subcellular location">
    <subcellularLocation>
        <location evidence="1">Membrane</location>
        <topology evidence="1">Multi-pass membrane protein</topology>
    </subcellularLocation>
</comment>
<evidence type="ECO:0000259" key="6">
    <source>
        <dbReference type="Pfam" id="PF01699"/>
    </source>
</evidence>
<feature type="transmembrane region" description="Helical" evidence="5">
    <location>
        <begin position="281"/>
        <end position="307"/>
    </location>
</feature>
<dbReference type="Proteomes" id="UP001596312">
    <property type="component" value="Unassembled WGS sequence"/>
</dbReference>
<dbReference type="RefSeq" id="WP_340604398.1">
    <property type="nucleotide sequence ID" value="NZ_JBBMXV010000003.1"/>
</dbReference>
<dbReference type="PANTHER" id="PTHR10846:SF8">
    <property type="entry name" value="INNER MEMBRANE PROTEIN YRBG"/>
    <property type="match status" value="1"/>
</dbReference>
<dbReference type="Pfam" id="PF01699">
    <property type="entry name" value="Na_Ca_ex"/>
    <property type="match status" value="2"/>
</dbReference>
<feature type="transmembrane region" description="Helical" evidence="5">
    <location>
        <begin position="250"/>
        <end position="275"/>
    </location>
</feature>
<gene>
    <name evidence="7" type="ORF">ACFQGH_11770</name>
</gene>
<evidence type="ECO:0000256" key="2">
    <source>
        <dbReference type="ARBA" id="ARBA00022692"/>
    </source>
</evidence>
<evidence type="ECO:0000256" key="5">
    <source>
        <dbReference type="SAM" id="Phobius"/>
    </source>
</evidence>
<sequence length="339" mass="35374">MWDLIALFVFGAAAVLFVGPRLSRAAEELADAIGIAQTLGGLIFLGATTSLPGVIISFDTALAGQATLSVSNAIGGIAAQTVFIAVADAAMRRGPLGREVTVAASLMQLAVLISLLTLILLAMLAPGGVALFGVHPVSYLLITAVFAGFRMIQTSEIEPKWYSRRLTAEIRKQVAGDEDDVEVELTGRLVGRFLVFAALIGGAGWLISFSGQGLIDETGAPPMLVGMTGMAIASSLPELVTAVSAVRRGAVALAIGDIIGGNVFDTLIIAIADFAYRDGPIYGGVTVEIPFLTVITVLMSSILLIMFVRRESEGLGARIGTESYLILGVYVMGVLYVLL</sequence>
<dbReference type="InterPro" id="IPR004837">
    <property type="entry name" value="NaCa_Exmemb"/>
</dbReference>